<evidence type="ECO:0000256" key="7">
    <source>
        <dbReference type="SAM" id="Phobius"/>
    </source>
</evidence>
<accession>A0A1D8GJ08</accession>
<keyword evidence="3" id="KW-1003">Cell membrane</keyword>
<comment type="similarity">
    <text evidence="2">Belongs to the UPF0702 family.</text>
</comment>
<evidence type="ECO:0000256" key="4">
    <source>
        <dbReference type="ARBA" id="ARBA00022692"/>
    </source>
</evidence>
<proteinExistence type="inferred from homology"/>
<evidence type="ECO:0008006" key="12">
    <source>
        <dbReference type="Google" id="ProtNLM"/>
    </source>
</evidence>
<keyword evidence="6 7" id="KW-0472">Membrane</keyword>
<dbReference type="AlphaFoldDB" id="A0A1D8GJ08"/>
<feature type="domain" description="YetF-like N-terminal transmembrane" evidence="9">
    <location>
        <begin position="14"/>
        <end position="79"/>
    </location>
</feature>
<organism evidence="10 11">
    <name type="scientific">Geosporobacter ferrireducens</name>
    <dbReference type="NCBI Taxonomy" id="1424294"/>
    <lineage>
        <taxon>Bacteria</taxon>
        <taxon>Bacillati</taxon>
        <taxon>Bacillota</taxon>
        <taxon>Clostridia</taxon>
        <taxon>Peptostreptococcales</taxon>
        <taxon>Thermotaleaceae</taxon>
        <taxon>Geosporobacter</taxon>
    </lineage>
</organism>
<evidence type="ECO:0000256" key="6">
    <source>
        <dbReference type="ARBA" id="ARBA00023136"/>
    </source>
</evidence>
<evidence type="ECO:0000256" key="2">
    <source>
        <dbReference type="ARBA" id="ARBA00006448"/>
    </source>
</evidence>
<dbReference type="GO" id="GO:0005886">
    <property type="term" value="C:plasma membrane"/>
    <property type="evidence" value="ECO:0007669"/>
    <property type="project" value="UniProtKB-SubCell"/>
</dbReference>
<keyword evidence="4 7" id="KW-0812">Transmembrane</keyword>
<keyword evidence="5 7" id="KW-1133">Transmembrane helix</keyword>
<evidence type="ECO:0000256" key="3">
    <source>
        <dbReference type="ARBA" id="ARBA00022475"/>
    </source>
</evidence>
<evidence type="ECO:0000313" key="10">
    <source>
        <dbReference type="EMBL" id="AOT70895.1"/>
    </source>
</evidence>
<feature type="transmembrane region" description="Helical" evidence="7">
    <location>
        <begin position="34"/>
        <end position="54"/>
    </location>
</feature>
<dbReference type="PANTHER" id="PTHR34582:SF6">
    <property type="entry name" value="UPF0702 TRANSMEMBRANE PROTEIN YCAP"/>
    <property type="match status" value="1"/>
</dbReference>
<dbReference type="Pfam" id="PF04239">
    <property type="entry name" value="DUF421"/>
    <property type="match status" value="1"/>
</dbReference>
<sequence>MNAYLIIFGRIISIMLLTLFITLFIMGKRPIGELPVFDFITIIVIGAIVGADIADPEIKHLPTAFAVVVLALFQRLISYTIVQNKKVRQMITFEPTVIVQEGKILFKSLQKIHYTVDEVLMLLREKDIFDISKVAFAIVESNGNLSVLKKADEENPTKKDMQIPVVEGGLPLTVVLDGAFMQENIRQLHTSEDQIWQKLKEKGYSSLKDIFHASMDQKGEISISPYEYKGIIMEIDR</sequence>
<dbReference type="InterPro" id="IPR023090">
    <property type="entry name" value="UPF0702_alpha/beta_dom_sf"/>
</dbReference>
<dbReference type="EMBL" id="CP017269">
    <property type="protein sequence ID" value="AOT70895.1"/>
    <property type="molecule type" value="Genomic_DNA"/>
</dbReference>
<evidence type="ECO:0000256" key="1">
    <source>
        <dbReference type="ARBA" id="ARBA00004651"/>
    </source>
</evidence>
<evidence type="ECO:0000313" key="11">
    <source>
        <dbReference type="Proteomes" id="UP000095743"/>
    </source>
</evidence>
<keyword evidence="11" id="KW-1185">Reference proteome</keyword>
<dbReference type="PANTHER" id="PTHR34582">
    <property type="entry name" value="UPF0702 TRANSMEMBRANE PROTEIN YCAP"/>
    <property type="match status" value="1"/>
</dbReference>
<dbReference type="STRING" id="1424294.Gferi_15810"/>
<dbReference type="Gene3D" id="3.30.240.20">
    <property type="entry name" value="bsu07140 like domains"/>
    <property type="match status" value="2"/>
</dbReference>
<feature type="transmembrane region" description="Helical" evidence="7">
    <location>
        <begin position="60"/>
        <end position="82"/>
    </location>
</feature>
<dbReference type="Pfam" id="PF20730">
    <property type="entry name" value="YetF_N"/>
    <property type="match status" value="1"/>
</dbReference>
<gene>
    <name evidence="10" type="ORF">Gferi_15810</name>
</gene>
<dbReference type="KEGG" id="gfe:Gferi_15810"/>
<dbReference type="OrthoDB" id="9778331at2"/>
<dbReference type="Proteomes" id="UP000095743">
    <property type="component" value="Chromosome"/>
</dbReference>
<evidence type="ECO:0000259" key="8">
    <source>
        <dbReference type="Pfam" id="PF04239"/>
    </source>
</evidence>
<dbReference type="InterPro" id="IPR007353">
    <property type="entry name" value="DUF421"/>
</dbReference>
<feature type="domain" description="YetF C-terminal" evidence="8">
    <location>
        <begin position="83"/>
        <end position="215"/>
    </location>
</feature>
<feature type="transmembrane region" description="Helical" evidence="7">
    <location>
        <begin position="6"/>
        <end position="27"/>
    </location>
</feature>
<dbReference type="RefSeq" id="WP_069978159.1">
    <property type="nucleotide sequence ID" value="NZ_CP017269.1"/>
</dbReference>
<reference evidence="10 11" key="1">
    <citation type="submission" date="2016-09" db="EMBL/GenBank/DDBJ databases">
        <title>Genomic analysis reveals versatility of anaerobic energy metabolism of Geosporobacter ferrireducens IRF9 of phylum Firmicutes.</title>
        <authorList>
            <person name="Kim S.-J."/>
        </authorList>
    </citation>
    <scope>NUCLEOTIDE SEQUENCE [LARGE SCALE GENOMIC DNA]</scope>
    <source>
        <strain evidence="10 11">IRF9</strain>
    </source>
</reference>
<protein>
    <recommendedName>
        <fullName evidence="12">DUF421 domain-containing protein</fullName>
    </recommendedName>
</protein>
<evidence type="ECO:0000256" key="5">
    <source>
        <dbReference type="ARBA" id="ARBA00022989"/>
    </source>
</evidence>
<name>A0A1D8GJ08_9FIRM</name>
<evidence type="ECO:0000259" key="9">
    <source>
        <dbReference type="Pfam" id="PF20730"/>
    </source>
</evidence>
<comment type="subcellular location">
    <subcellularLocation>
        <location evidence="1">Cell membrane</location>
        <topology evidence="1">Multi-pass membrane protein</topology>
    </subcellularLocation>
</comment>
<dbReference type="InterPro" id="IPR048454">
    <property type="entry name" value="YetF_N"/>
</dbReference>